<dbReference type="Ensembl" id="ENSSORT00005009395.1">
    <property type="protein sequence ID" value="ENSSORP00005009091.1"/>
    <property type="gene ID" value="ENSSORG00005004992.1"/>
</dbReference>
<keyword evidence="3" id="KW-0328">Glycosyltransferase</keyword>
<dbReference type="InterPro" id="IPR050271">
    <property type="entry name" value="UDP-glycosyltransferase"/>
</dbReference>
<dbReference type="Pfam" id="PF00201">
    <property type="entry name" value="UDPGT"/>
    <property type="match status" value="1"/>
</dbReference>
<evidence type="ECO:0000256" key="4">
    <source>
        <dbReference type="ARBA" id="ARBA00022679"/>
    </source>
</evidence>
<name>A0A672YWI9_9TELE</name>
<evidence type="ECO:0000256" key="6">
    <source>
        <dbReference type="ARBA" id="ARBA00022989"/>
    </source>
</evidence>
<feature type="signal peptide" evidence="7">
    <location>
        <begin position="1"/>
        <end position="22"/>
    </location>
</feature>
<comment type="similarity">
    <text evidence="2">Belongs to the UDP-glycosyltransferase family.</text>
</comment>
<comment type="subcellular location">
    <subcellularLocation>
        <location evidence="1">Membrane</location>
        <topology evidence="1">Single-pass membrane protein</topology>
    </subcellularLocation>
</comment>
<evidence type="ECO:0000256" key="7">
    <source>
        <dbReference type="SAM" id="SignalP"/>
    </source>
</evidence>
<keyword evidence="6" id="KW-0472">Membrane</keyword>
<evidence type="ECO:0000256" key="3">
    <source>
        <dbReference type="ARBA" id="ARBA00022676"/>
    </source>
</evidence>
<keyword evidence="9" id="KW-1185">Reference proteome</keyword>
<keyword evidence="5" id="KW-0812">Transmembrane</keyword>
<reference evidence="8" key="1">
    <citation type="submission" date="2019-06" db="EMBL/GenBank/DDBJ databases">
        <authorList>
            <consortium name="Wellcome Sanger Institute Data Sharing"/>
        </authorList>
    </citation>
    <scope>NUCLEOTIDE SEQUENCE [LARGE SCALE GENOMIC DNA]</scope>
</reference>
<evidence type="ECO:0000256" key="2">
    <source>
        <dbReference type="ARBA" id="ARBA00009995"/>
    </source>
</evidence>
<evidence type="ECO:0000313" key="8">
    <source>
        <dbReference type="Ensembl" id="ENSSORP00005009091.1"/>
    </source>
</evidence>
<keyword evidence="6" id="KW-1133">Transmembrane helix</keyword>
<proteinExistence type="inferred from homology"/>
<keyword evidence="7" id="KW-0732">Signal</keyword>
<organism evidence="8 9">
    <name type="scientific">Sphaeramia orbicularis</name>
    <name type="common">orbiculate cardinalfish</name>
    <dbReference type="NCBI Taxonomy" id="375764"/>
    <lineage>
        <taxon>Eukaryota</taxon>
        <taxon>Metazoa</taxon>
        <taxon>Chordata</taxon>
        <taxon>Craniata</taxon>
        <taxon>Vertebrata</taxon>
        <taxon>Euteleostomi</taxon>
        <taxon>Actinopterygii</taxon>
        <taxon>Neopterygii</taxon>
        <taxon>Teleostei</taxon>
        <taxon>Neoteleostei</taxon>
        <taxon>Acanthomorphata</taxon>
        <taxon>Gobiaria</taxon>
        <taxon>Kurtiformes</taxon>
        <taxon>Apogonoidei</taxon>
        <taxon>Apogonidae</taxon>
        <taxon>Apogoninae</taxon>
        <taxon>Sphaeramia</taxon>
    </lineage>
</organism>
<protein>
    <submittedName>
        <fullName evidence="8">UDP glucuronosyltransferase 1 family, polypeptide A1</fullName>
    </submittedName>
</protein>
<dbReference type="Proteomes" id="UP000472271">
    <property type="component" value="Chromosome 21"/>
</dbReference>
<sequence length="301" mass="33860">MKRTVLRLTSLGLLAWFCCLSAEPVQGGKVLVMPVDGSHWLSMKILVKELSLRGHEVVVLVPESSLLIQGSDTYRTEVFTVSYSQQELDGNFNELRKGIFNPPALTGFLVNVQRLLNFTDLQVRGCESLLHNEALMSRLRAEGFDVLLTDPFLPCGPILAHLFSVPAVYFLHGLPCGLHIKVNQCPSPPSHVPVFSSGLSPKMNFVQRVKNLFLYFKEEHTCKLMYANFDHLASRYFGDGVTYKDLLSHDAIWLLKYDWTFEWPRPIMPNMVFIGGINCAQKGRLPAVSVRPVSTTGQKHI</sequence>
<dbReference type="PANTHER" id="PTHR48043:SF161">
    <property type="entry name" value="UDP GLUCURONOSYLTRANSFERASE FAMILY 1 MEMBER A1"/>
    <property type="match status" value="1"/>
</dbReference>
<evidence type="ECO:0000256" key="1">
    <source>
        <dbReference type="ARBA" id="ARBA00004167"/>
    </source>
</evidence>
<evidence type="ECO:0000313" key="9">
    <source>
        <dbReference type="Proteomes" id="UP000472271"/>
    </source>
</evidence>
<dbReference type="PANTHER" id="PTHR48043">
    <property type="entry name" value="EG:EG0003.4 PROTEIN-RELATED"/>
    <property type="match status" value="1"/>
</dbReference>
<feature type="chain" id="PRO_5044627662" evidence="7">
    <location>
        <begin position="23"/>
        <end position="301"/>
    </location>
</feature>
<keyword evidence="4" id="KW-0808">Transferase</keyword>
<dbReference type="AlphaFoldDB" id="A0A672YWI9"/>
<dbReference type="InterPro" id="IPR002213">
    <property type="entry name" value="UDP_glucos_trans"/>
</dbReference>
<reference evidence="8" key="2">
    <citation type="submission" date="2025-05" db="UniProtKB">
        <authorList>
            <consortium name="Ensembl"/>
        </authorList>
    </citation>
    <scope>IDENTIFICATION</scope>
</reference>
<evidence type="ECO:0000256" key="5">
    <source>
        <dbReference type="ARBA" id="ARBA00022692"/>
    </source>
</evidence>
<dbReference type="GO" id="GO:0016020">
    <property type="term" value="C:membrane"/>
    <property type="evidence" value="ECO:0007669"/>
    <property type="project" value="UniProtKB-SubCell"/>
</dbReference>
<dbReference type="GO" id="GO:0008194">
    <property type="term" value="F:UDP-glycosyltransferase activity"/>
    <property type="evidence" value="ECO:0007669"/>
    <property type="project" value="InterPro"/>
</dbReference>
<dbReference type="Gene3D" id="3.40.50.2000">
    <property type="entry name" value="Glycogen Phosphorylase B"/>
    <property type="match status" value="1"/>
</dbReference>
<dbReference type="Ensembl" id="ENSSORT00005010177.1">
    <property type="protein sequence ID" value="ENSSORP00005009847.1"/>
    <property type="gene ID" value="ENSSORG00005005382.1"/>
</dbReference>
<accession>A0A672YWI9</accession>
<dbReference type="SUPFAM" id="SSF53756">
    <property type="entry name" value="UDP-Glycosyltransferase/glycogen phosphorylase"/>
    <property type="match status" value="1"/>
</dbReference>